<feature type="region of interest" description="Disordered" evidence="1">
    <location>
        <begin position="960"/>
        <end position="987"/>
    </location>
</feature>
<feature type="compositionally biased region" description="Polar residues" evidence="1">
    <location>
        <begin position="1066"/>
        <end position="1097"/>
    </location>
</feature>
<feature type="compositionally biased region" description="Polar residues" evidence="1">
    <location>
        <begin position="1108"/>
        <end position="1125"/>
    </location>
</feature>
<dbReference type="Proteomes" id="UP000747542">
    <property type="component" value="Unassembled WGS sequence"/>
</dbReference>
<evidence type="ECO:0000313" key="2">
    <source>
        <dbReference type="EMBL" id="KAG7173275.1"/>
    </source>
</evidence>
<dbReference type="EMBL" id="JAHLQT010010116">
    <property type="protein sequence ID" value="KAG7173275.1"/>
    <property type="molecule type" value="Genomic_DNA"/>
</dbReference>
<feature type="compositionally biased region" description="Basic and acidic residues" evidence="1">
    <location>
        <begin position="55"/>
        <end position="64"/>
    </location>
</feature>
<keyword evidence="3" id="KW-1185">Reference proteome</keyword>
<gene>
    <name evidence="2" type="primary">Sgs4-L2</name>
    <name evidence="2" type="ORF">Hamer_G014600</name>
</gene>
<feature type="region of interest" description="Disordered" evidence="1">
    <location>
        <begin position="44"/>
        <end position="111"/>
    </location>
</feature>
<feature type="compositionally biased region" description="Polar residues" evidence="1">
    <location>
        <begin position="816"/>
        <end position="841"/>
    </location>
</feature>
<feature type="compositionally biased region" description="Polar residues" evidence="1">
    <location>
        <begin position="65"/>
        <end position="86"/>
    </location>
</feature>
<protein>
    <submittedName>
        <fullName evidence="2">Salivary glue protein Sgs-4-like 2</fullName>
    </submittedName>
</protein>
<feature type="compositionally biased region" description="Polar residues" evidence="1">
    <location>
        <begin position="1016"/>
        <end position="1029"/>
    </location>
</feature>
<feature type="compositionally biased region" description="Polar residues" evidence="1">
    <location>
        <begin position="1042"/>
        <end position="1055"/>
    </location>
</feature>
<evidence type="ECO:0000313" key="3">
    <source>
        <dbReference type="Proteomes" id="UP000747542"/>
    </source>
</evidence>
<name>A0A8J5N5K1_HOMAM</name>
<sequence length="1413" mass="154912">MDSSSDDEIFFGPITKKEEQIAKKFQNRRTEVFPSMPLFRRRSAAPSLESLEENDAQKCSHDSDTSQAIHVQDVSSNLSSTGSGQFSLDDDSVHRNSSHLSHSVPSSEPEEQEALFVFTSHKGVKRVSQDTSTDVSLCVAVSESDSQKSFSWQNLSENSCTSAMSGSLHTSCDSALHTNSHSDMSNDESKIFDNESIISKAPVDLSSQSIETHSSRFSRPIVEYEEKLKGIPGLSKALMKILVAVKEETYVGGVSVSDAGTKTSVTVPETSVTVPETSVTVPETSVTVPETSITVPETSVTVPETSVTVPETSVTVPETLVTVPETSTTVPETSVTVPETSVTVPETSITVSETSVTVPETSVTVPVTSVTVPETSITVPETSVTVPETSVTVPETSVTVPETSVTVPETSLYQKHQPLYQKHQSLYQKHQPLYQKHQSLYQKHPSLYQKHQSLYQKHRHCTRNISHCTETQSPETSVTVPETSVTVPETSITVRNHCTRNIKTSVTVPETSVTVPETSVTVPETSTTVPETSVTVPETSVTVPETSVTVPETSVTVPAAIYIVLETTASESETPEDGLETTHNISDTTVNVPVTSVTVPEISVTVPESTDSEFEAIDFVPSKVICEGDLGVSCEQRLQEPQINKDFMCEIENESEKISKPTLSDGTTNNILPIIQDSAADSCQTIQTTCNDIRETSSGEMNNASTVRLSYFSGLDVINVDSNEVYGDFSIEDNLHTAIDCGEDLSHEDSLSLDDLHVESYGSANKAVIVSLSDYSQISTLSCNSRSLSLSAPESHHSNNSIEKIQGYKSPEHESFSPQNLNISKKSFDTSSESVQGTQSPCPKFNDTIEEMEMMLKYGLSYGEGNQKKVVEAGGSVGKDSSDVKVPDNKDNTFENIADDPIVCSTRSSSIASAVSNFQPVLESTRASSYQEHFMTPRVHVEDVGSNETRVIFSPSKALSEIKKGPPPKPPRKFCSPDVSPQKNSCHKTPTQCILKSFSVGAKETELINVHKMSTRRQIPQVSKITTPKQVKGDKIKFYTPKQPSVIQSSGRTPSSAPPTGLGLANSGSSTKFQKISRPGQSPANTPNLPRSATRFQPHTPVSRHHTPTIQKSSNVLKKQPTPYSSLPPRPTPNKIGKFIMKQPSNRGIKQYTPQERSTQTQLKVNSASKAPSSSPFKINNLRFKSGMNIESPVAKYLKENPPPPFLVNVKSRHKISPLKTKDECSPRKKPHQLVNQTESKEHHAQYQEAPRVTEVVETSFAKREVALTRIQDNLNRLGLRMKSRQTSEEEELVQPVHINKKENVLPKAMYSSAVPIILNKEDNKENERLRRRMKMLTDNQPALVMKHKGHRMMSKVTFEENLIDGLSPKDSRSPTHKKGVISFPEPRPSLTGSLLEVSIYESHEAQYTNALK</sequence>
<accession>A0A8J5N5K1</accession>
<feature type="region of interest" description="Disordered" evidence="1">
    <location>
        <begin position="1016"/>
        <end position="1137"/>
    </location>
</feature>
<comment type="caution">
    <text evidence="2">The sequence shown here is derived from an EMBL/GenBank/DDBJ whole genome shotgun (WGS) entry which is preliminary data.</text>
</comment>
<feature type="region of interest" description="Disordered" evidence="1">
    <location>
        <begin position="809"/>
        <end position="845"/>
    </location>
</feature>
<feature type="region of interest" description="Disordered" evidence="1">
    <location>
        <begin position="1365"/>
        <end position="1386"/>
    </location>
</feature>
<feature type="compositionally biased region" description="Low complexity" evidence="1">
    <location>
        <begin position="98"/>
        <end position="107"/>
    </location>
</feature>
<proteinExistence type="predicted"/>
<organism evidence="2 3">
    <name type="scientific">Homarus americanus</name>
    <name type="common">American lobster</name>
    <dbReference type="NCBI Taxonomy" id="6706"/>
    <lineage>
        <taxon>Eukaryota</taxon>
        <taxon>Metazoa</taxon>
        <taxon>Ecdysozoa</taxon>
        <taxon>Arthropoda</taxon>
        <taxon>Crustacea</taxon>
        <taxon>Multicrustacea</taxon>
        <taxon>Malacostraca</taxon>
        <taxon>Eumalacostraca</taxon>
        <taxon>Eucarida</taxon>
        <taxon>Decapoda</taxon>
        <taxon>Pleocyemata</taxon>
        <taxon>Astacidea</taxon>
        <taxon>Nephropoidea</taxon>
        <taxon>Nephropidae</taxon>
        <taxon>Homarus</taxon>
    </lineage>
</organism>
<evidence type="ECO:0000256" key="1">
    <source>
        <dbReference type="SAM" id="MobiDB-lite"/>
    </source>
</evidence>
<reference evidence="2" key="1">
    <citation type="journal article" date="2021" name="Sci. Adv.">
        <title>The American lobster genome reveals insights on longevity, neural, and immune adaptations.</title>
        <authorList>
            <person name="Polinski J.M."/>
            <person name="Zimin A.V."/>
            <person name="Clark K.F."/>
            <person name="Kohn A.B."/>
            <person name="Sadowski N."/>
            <person name="Timp W."/>
            <person name="Ptitsyn A."/>
            <person name="Khanna P."/>
            <person name="Romanova D.Y."/>
            <person name="Williams P."/>
            <person name="Greenwood S.J."/>
            <person name="Moroz L.L."/>
            <person name="Walt D.R."/>
            <person name="Bodnar A.G."/>
        </authorList>
    </citation>
    <scope>NUCLEOTIDE SEQUENCE</scope>
    <source>
        <strain evidence="2">GMGI-L3</strain>
    </source>
</reference>